<reference evidence="9" key="1">
    <citation type="journal article" date="2019" name="bioRxiv">
        <title>The Genome of the Zebra Mussel, Dreissena polymorpha: A Resource for Invasive Species Research.</title>
        <authorList>
            <person name="McCartney M.A."/>
            <person name="Auch B."/>
            <person name="Kono T."/>
            <person name="Mallez S."/>
            <person name="Zhang Y."/>
            <person name="Obille A."/>
            <person name="Becker A."/>
            <person name="Abrahante J.E."/>
            <person name="Garbe J."/>
            <person name="Badalamenti J.P."/>
            <person name="Herman A."/>
            <person name="Mangelson H."/>
            <person name="Liachko I."/>
            <person name="Sullivan S."/>
            <person name="Sone E.D."/>
            <person name="Koren S."/>
            <person name="Silverstein K.A.T."/>
            <person name="Beckman K.B."/>
            <person name="Gohl D.M."/>
        </authorList>
    </citation>
    <scope>NUCLEOTIDE SEQUENCE</scope>
    <source>
        <strain evidence="9">Duluth1</strain>
        <tissue evidence="9">Whole animal</tissue>
    </source>
</reference>
<dbReference type="SUPFAM" id="SSF52799">
    <property type="entry name" value="(Phosphotyrosine protein) phosphatases II"/>
    <property type="match status" value="2"/>
</dbReference>
<evidence type="ECO:0000259" key="7">
    <source>
        <dbReference type="PROSITE" id="PS50055"/>
    </source>
</evidence>
<dbReference type="InterPro" id="IPR000742">
    <property type="entry name" value="EGF"/>
</dbReference>
<comment type="similarity">
    <text evidence="1">Belongs to the protein-tyrosine phosphatase family.</text>
</comment>
<dbReference type="Gene3D" id="3.90.190.10">
    <property type="entry name" value="Protein tyrosine phosphatase superfamily"/>
    <property type="match status" value="2"/>
</dbReference>
<dbReference type="GO" id="GO:0004725">
    <property type="term" value="F:protein tyrosine phosphatase activity"/>
    <property type="evidence" value="ECO:0007669"/>
    <property type="project" value="UniProtKB-EC"/>
</dbReference>
<feature type="domain" description="Tyrosine specific protein phosphatases" evidence="8">
    <location>
        <begin position="824"/>
        <end position="898"/>
    </location>
</feature>
<evidence type="ECO:0000256" key="4">
    <source>
        <dbReference type="ARBA" id="ARBA00022912"/>
    </source>
</evidence>
<dbReference type="PANTHER" id="PTHR19134">
    <property type="entry name" value="RECEPTOR-TYPE TYROSINE-PROTEIN PHOSPHATASE"/>
    <property type="match status" value="1"/>
</dbReference>
<proteinExistence type="inferred from homology"/>
<dbReference type="PROSITE" id="PS50056">
    <property type="entry name" value="TYR_PHOSPHATASE_2"/>
    <property type="match status" value="2"/>
</dbReference>
<keyword evidence="6" id="KW-0732">Signal</keyword>
<dbReference type="InterPro" id="IPR000387">
    <property type="entry name" value="Tyr_Pase_dom"/>
</dbReference>
<dbReference type="EC" id="3.1.3.48" evidence="2"/>
<dbReference type="InterPro" id="IPR003595">
    <property type="entry name" value="Tyr_Pase_cat"/>
</dbReference>
<dbReference type="PANTHER" id="PTHR19134:SF562">
    <property type="entry name" value="PROTEIN-TYROSINE-PHOSPHATASE"/>
    <property type="match status" value="1"/>
</dbReference>
<dbReference type="FunFam" id="3.90.190.10:FF:000102">
    <property type="entry name" value="Receptor-type tyrosine-protein phosphatase"/>
    <property type="match status" value="2"/>
</dbReference>
<feature type="signal peptide" evidence="6">
    <location>
        <begin position="1"/>
        <end position="19"/>
    </location>
</feature>
<feature type="domain" description="Tyrosine specific protein phosphatases" evidence="8">
    <location>
        <begin position="1115"/>
        <end position="1188"/>
    </location>
</feature>
<dbReference type="SMART" id="SM00404">
    <property type="entry name" value="PTPc_motif"/>
    <property type="match status" value="2"/>
</dbReference>
<dbReference type="PROSITE" id="PS50055">
    <property type="entry name" value="TYR_PHOSPHATASE_PTP"/>
    <property type="match status" value="2"/>
</dbReference>
<dbReference type="InterPro" id="IPR029021">
    <property type="entry name" value="Prot-tyrosine_phosphatase-like"/>
</dbReference>
<evidence type="ECO:0000259" key="8">
    <source>
        <dbReference type="PROSITE" id="PS50056"/>
    </source>
</evidence>
<dbReference type="SMART" id="SM00181">
    <property type="entry name" value="EGF"/>
    <property type="match status" value="11"/>
</dbReference>
<dbReference type="InterPro" id="IPR050348">
    <property type="entry name" value="Protein-Tyr_Phosphatase"/>
</dbReference>
<dbReference type="SMART" id="SM00194">
    <property type="entry name" value="PTPc"/>
    <property type="match status" value="2"/>
</dbReference>
<reference evidence="9" key="2">
    <citation type="submission" date="2020-11" db="EMBL/GenBank/DDBJ databases">
        <authorList>
            <person name="McCartney M.A."/>
            <person name="Auch B."/>
            <person name="Kono T."/>
            <person name="Mallez S."/>
            <person name="Becker A."/>
            <person name="Gohl D.M."/>
            <person name="Silverstein K.A.T."/>
            <person name="Koren S."/>
            <person name="Bechman K.B."/>
            <person name="Herman A."/>
            <person name="Abrahante J.E."/>
            <person name="Garbe J."/>
        </authorList>
    </citation>
    <scope>NUCLEOTIDE SEQUENCE</scope>
    <source>
        <strain evidence="9">Duluth1</strain>
        <tissue evidence="9">Whole animal</tissue>
    </source>
</reference>
<feature type="chain" id="PRO_5038800830" description="protein-tyrosine-phosphatase" evidence="6">
    <location>
        <begin position="20"/>
        <end position="1214"/>
    </location>
</feature>
<comment type="catalytic activity">
    <reaction evidence="5">
        <text>O-phospho-L-tyrosyl-[protein] + H2O = L-tyrosyl-[protein] + phosphate</text>
        <dbReference type="Rhea" id="RHEA:10684"/>
        <dbReference type="Rhea" id="RHEA-COMP:10136"/>
        <dbReference type="Rhea" id="RHEA-COMP:20101"/>
        <dbReference type="ChEBI" id="CHEBI:15377"/>
        <dbReference type="ChEBI" id="CHEBI:43474"/>
        <dbReference type="ChEBI" id="CHEBI:46858"/>
        <dbReference type="ChEBI" id="CHEBI:61978"/>
        <dbReference type="EC" id="3.1.3.48"/>
    </reaction>
</comment>
<keyword evidence="4" id="KW-0904">Protein phosphatase</keyword>
<sequence>MKNTFLIYFWITIFIQGDALYSYQTICSKECVNACKTNGECSPCKDGFRWKFCNDSCSVGCNSTRCKQYNATCIDGCKVGYYGDHCCQPGRYGWSCERQCLNNCLECTSGDTCQRCKDELFGPKCENACSQNCKTCTRSDICKICKERFYGTNCEYPCPQHCTTCSSSDSCHSCETGFSGQNCQIRCPDNCQTCNNTNTCTTCSEGFSSPNMACTCVNSICGSSVCNTCTNASYYPDGNSCCPCSNTCKYSSCSSSTHCTHGCKIGYYGAGCQLRCTDTDPKCGECNGLNSTDFKCVHCIDGYYPHLHGFCTTCSKNCIETKCINSTGECEYGCLGGFWNYPQLDGPCSPCSKSCILGKCNTSTGHCMQGCENGFWNLTCESKCTNICSICERISGKCLVCSSTGLFGNECSMTCSDKCFNTSCHMNGTCTHGCISDFFGPFCEKACPKNCARKDFDTRCSNETGNCLYGCIGEFTGVDCMEALKQDSSEDTVPTAAIGGGVAAAVTVVVVTAVVVFIYLRRRHRQPKHDGVQATPTNVESTFAPVYASVVRSGHAGSVYENTSSVKIHNAPITVRNPAYCNSSMQQHMPIDWSSKADEDTLEIDEWDKIARQNAIKFEENGGVYYNNDDKMKNLKKTITELIKLVSSNTMDYYEAEFKKLPYGLLKDYKVSQMTVNITKNRYKGIYPYDDHRIKVHGDHTDYINASSIDGYKRRNEYIATLGPMSKQLGDFGAFWKMVWQQNVEKIVMLTNLVEEGKDKCEQYWPDFGDSQTYGGIRVSCQSEDEYAEFTRRSFAILKDRRTRTLTQLHFTSWPDKDIPEDVTSIIEFRQYVMHAQATLGGPIIVHCSAGVGRTGTYIAIDILTKEGEAEGAIDIPGCVLNMRQNRPNMVQTVGQYKYLHHAVVYALTNDVHPVAGTKFQAYMDTMSKDKIFNMFKHVQDMKTYGSLDESEAVEKNAKRADTNRDGADIPEDEYRLRLHLNRRPGSSDYINAVFVNSFKTKNKYVLAQTPLPNTVVDFFTMLVQTECSCIVDFEPSTMRNGNIGEYLPADNQVLKIGVFNLRCSRPEANSYRIKRTMTIEHQANQRNAELSLTHLEFTDWDMEEPVPKSPFDYRRFISEVDAVTASTNSDKPVVLHCWDGASKCGLFCVVANLLQKMTIEHEVSVVNAVRTVKTRRKGAIPNLEQYQFCHDCVLDYVQNVNIYANVAADLSDC</sequence>
<evidence type="ECO:0000256" key="5">
    <source>
        <dbReference type="ARBA" id="ARBA00051722"/>
    </source>
</evidence>
<dbReference type="CDD" id="cd00047">
    <property type="entry name" value="PTPc"/>
    <property type="match status" value="2"/>
</dbReference>
<evidence type="ECO:0000256" key="3">
    <source>
        <dbReference type="ARBA" id="ARBA00022801"/>
    </source>
</evidence>
<feature type="domain" description="Tyrosine-protein phosphatase" evidence="7">
    <location>
        <begin position="932"/>
        <end position="1197"/>
    </location>
</feature>
<accession>A0A9D3YXC2</accession>
<keyword evidence="3" id="KW-0378">Hydrolase</keyword>
<feature type="domain" description="Tyrosine-protein phosphatase" evidence="7">
    <location>
        <begin position="654"/>
        <end position="907"/>
    </location>
</feature>
<protein>
    <recommendedName>
        <fullName evidence="2">protein-tyrosine-phosphatase</fullName>
        <ecNumber evidence="2">3.1.3.48</ecNumber>
    </recommendedName>
</protein>
<dbReference type="AlphaFoldDB" id="A0A9D3YXC2"/>
<dbReference type="InterPro" id="IPR000242">
    <property type="entry name" value="PTP_cat"/>
</dbReference>
<name>A0A9D3YXC2_DREPO</name>
<keyword evidence="10" id="KW-1185">Reference proteome</keyword>
<organism evidence="9 10">
    <name type="scientific">Dreissena polymorpha</name>
    <name type="common">Zebra mussel</name>
    <name type="synonym">Mytilus polymorpha</name>
    <dbReference type="NCBI Taxonomy" id="45954"/>
    <lineage>
        <taxon>Eukaryota</taxon>
        <taxon>Metazoa</taxon>
        <taxon>Spiralia</taxon>
        <taxon>Lophotrochozoa</taxon>
        <taxon>Mollusca</taxon>
        <taxon>Bivalvia</taxon>
        <taxon>Autobranchia</taxon>
        <taxon>Heteroconchia</taxon>
        <taxon>Euheterodonta</taxon>
        <taxon>Imparidentia</taxon>
        <taxon>Neoheterodontei</taxon>
        <taxon>Myida</taxon>
        <taxon>Dreissenoidea</taxon>
        <taxon>Dreissenidae</taxon>
        <taxon>Dreissena</taxon>
    </lineage>
</organism>
<comment type="caution">
    <text evidence="9">The sequence shown here is derived from an EMBL/GenBank/DDBJ whole genome shotgun (WGS) entry which is preliminary data.</text>
</comment>
<evidence type="ECO:0000313" key="10">
    <source>
        <dbReference type="Proteomes" id="UP000828390"/>
    </source>
</evidence>
<evidence type="ECO:0000313" key="9">
    <source>
        <dbReference type="EMBL" id="KAH3709088.1"/>
    </source>
</evidence>
<evidence type="ECO:0000256" key="2">
    <source>
        <dbReference type="ARBA" id="ARBA00013064"/>
    </source>
</evidence>
<dbReference type="Proteomes" id="UP000828390">
    <property type="component" value="Unassembled WGS sequence"/>
</dbReference>
<dbReference type="EMBL" id="JAIWYP010000014">
    <property type="protein sequence ID" value="KAH3709088.1"/>
    <property type="molecule type" value="Genomic_DNA"/>
</dbReference>
<evidence type="ECO:0000256" key="6">
    <source>
        <dbReference type="SAM" id="SignalP"/>
    </source>
</evidence>
<dbReference type="PRINTS" id="PR00700">
    <property type="entry name" value="PRTYPHPHTASE"/>
</dbReference>
<dbReference type="InterPro" id="IPR016130">
    <property type="entry name" value="Tyr_Pase_AS"/>
</dbReference>
<dbReference type="PROSITE" id="PS00383">
    <property type="entry name" value="TYR_PHOSPHATASE_1"/>
    <property type="match status" value="1"/>
</dbReference>
<gene>
    <name evidence="9" type="ORF">DPMN_068548</name>
</gene>
<dbReference type="Pfam" id="PF00102">
    <property type="entry name" value="Y_phosphatase"/>
    <property type="match status" value="2"/>
</dbReference>
<evidence type="ECO:0000256" key="1">
    <source>
        <dbReference type="ARBA" id="ARBA00009580"/>
    </source>
</evidence>